<evidence type="ECO:0000259" key="8">
    <source>
        <dbReference type="Pfam" id="PF03176"/>
    </source>
</evidence>
<evidence type="ECO:0000256" key="4">
    <source>
        <dbReference type="ARBA" id="ARBA00022989"/>
    </source>
</evidence>
<evidence type="ECO:0000256" key="5">
    <source>
        <dbReference type="ARBA" id="ARBA00023136"/>
    </source>
</evidence>
<keyword evidence="3 7" id="KW-0812">Transmembrane</keyword>
<gene>
    <name evidence="9" type="ORF">KF715C_ch35590</name>
</gene>
<organism evidence="9 10">
    <name type="scientific">Pseudomonas putida</name>
    <name type="common">Arthrobacter siderocapsulatus</name>
    <dbReference type="NCBI Taxonomy" id="303"/>
    <lineage>
        <taxon>Bacteria</taxon>
        <taxon>Pseudomonadati</taxon>
        <taxon>Pseudomonadota</taxon>
        <taxon>Gammaproteobacteria</taxon>
        <taxon>Pseudomonadales</taxon>
        <taxon>Pseudomonadaceae</taxon>
        <taxon>Pseudomonas</taxon>
    </lineage>
</organism>
<feature type="transmembrane region" description="Helical" evidence="7">
    <location>
        <begin position="759"/>
        <end position="786"/>
    </location>
</feature>
<keyword evidence="4 7" id="KW-1133">Transmembrane helix</keyword>
<dbReference type="Pfam" id="PF03176">
    <property type="entry name" value="MMPL"/>
    <property type="match status" value="2"/>
</dbReference>
<dbReference type="Proteomes" id="UP000218731">
    <property type="component" value="Chromosome 1"/>
</dbReference>
<evidence type="ECO:0000313" key="10">
    <source>
        <dbReference type="Proteomes" id="UP000218731"/>
    </source>
</evidence>
<evidence type="ECO:0000256" key="3">
    <source>
        <dbReference type="ARBA" id="ARBA00022692"/>
    </source>
</evidence>
<dbReference type="AlphaFoldDB" id="A0A1L7NFF5"/>
<comment type="subcellular location">
    <subcellularLocation>
        <location evidence="1">Cell membrane</location>
        <topology evidence="1">Multi-pass membrane protein</topology>
    </subcellularLocation>
</comment>
<keyword evidence="2" id="KW-1003">Cell membrane</keyword>
<feature type="transmembrane region" description="Helical" evidence="7">
    <location>
        <begin position="36"/>
        <end position="53"/>
    </location>
</feature>
<feature type="transmembrane region" description="Helical" evidence="7">
    <location>
        <begin position="298"/>
        <end position="315"/>
    </location>
</feature>
<evidence type="ECO:0000313" key="9">
    <source>
        <dbReference type="EMBL" id="BAW24132.1"/>
    </source>
</evidence>
<feature type="transmembrane region" description="Helical" evidence="7">
    <location>
        <begin position="691"/>
        <end position="713"/>
    </location>
</feature>
<feature type="transmembrane region" description="Helical" evidence="7">
    <location>
        <begin position="271"/>
        <end position="292"/>
    </location>
</feature>
<proteinExistence type="predicted"/>
<feature type="transmembrane region" description="Helical" evidence="7">
    <location>
        <begin position="733"/>
        <end position="753"/>
    </location>
</feature>
<dbReference type="InterPro" id="IPR004869">
    <property type="entry name" value="MMPL_dom"/>
</dbReference>
<dbReference type="InterPro" id="IPR050545">
    <property type="entry name" value="Mycobact_MmpL"/>
</dbReference>
<dbReference type="SUPFAM" id="SSF82866">
    <property type="entry name" value="Multidrug efflux transporter AcrB transmembrane domain"/>
    <property type="match status" value="2"/>
</dbReference>
<evidence type="ECO:0000256" key="7">
    <source>
        <dbReference type="SAM" id="Phobius"/>
    </source>
</evidence>
<reference evidence="9 10" key="1">
    <citation type="submission" date="2015-11" db="EMBL/GenBank/DDBJ databases">
        <title>Complete genome sequencing of a biphenyl-degrading bacterium, Pseudomonas putida KF715 (=NBRC110667).</title>
        <authorList>
            <person name="Suenaga H."/>
            <person name="Fujihara N."/>
            <person name="Watanabe T."/>
            <person name="Hirose J."/>
            <person name="Kimura N."/>
            <person name="Yamazoe A."/>
            <person name="Hosoyama A."/>
            <person name="Shimodaira J."/>
            <person name="Furukawa K."/>
        </authorList>
    </citation>
    <scope>NUCLEOTIDE SEQUENCE [LARGE SCALE GENOMIC DNA]</scope>
    <source>
        <strain evidence="9 10">KF715</strain>
    </source>
</reference>
<dbReference type="RefSeq" id="WP_096426417.1">
    <property type="nucleotide sequence ID" value="NZ_AP015029.1"/>
</dbReference>
<dbReference type="PANTHER" id="PTHR33406">
    <property type="entry name" value="MEMBRANE PROTEIN MJ1562-RELATED"/>
    <property type="match status" value="1"/>
</dbReference>
<feature type="domain" description="Membrane transport protein MMPL" evidence="8">
    <location>
        <begin position="588"/>
        <end position="785"/>
    </location>
</feature>
<dbReference type="GO" id="GO:0005886">
    <property type="term" value="C:plasma membrane"/>
    <property type="evidence" value="ECO:0007669"/>
    <property type="project" value="UniProtKB-SubCell"/>
</dbReference>
<feature type="transmembrane region" description="Helical" evidence="7">
    <location>
        <begin position="371"/>
        <end position="399"/>
    </location>
</feature>
<dbReference type="EMBL" id="AP015029">
    <property type="protein sequence ID" value="BAW24132.1"/>
    <property type="molecule type" value="Genomic_DNA"/>
</dbReference>
<feature type="domain" description="Membrane transport protein MMPL" evidence="8">
    <location>
        <begin position="217"/>
        <end position="428"/>
    </location>
</feature>
<keyword evidence="5 7" id="KW-0472">Membrane</keyword>
<evidence type="ECO:0000256" key="6">
    <source>
        <dbReference type="SAM" id="MobiDB-lite"/>
    </source>
</evidence>
<evidence type="ECO:0000256" key="1">
    <source>
        <dbReference type="ARBA" id="ARBA00004651"/>
    </source>
</evidence>
<protein>
    <submittedName>
        <fullName evidence="9">Transporter</fullName>
    </submittedName>
</protein>
<feature type="transmembrane region" description="Helical" evidence="7">
    <location>
        <begin position="659"/>
        <end position="679"/>
    </location>
</feature>
<evidence type="ECO:0000256" key="2">
    <source>
        <dbReference type="ARBA" id="ARBA00022475"/>
    </source>
</evidence>
<sequence>MNSTPNEQAPVIANISEFDERSGSLLERILFNHRPWLIIFCLLLTAGLASQFSNLRLNANFQRMIPQSHPFVINFQEHQDSLAGQGNVVRIAVENTRGSILDKDYLSTLQKISDEVYLLGGVNRPYMKSLWTPTMRWRGITEAGIDEGQVIDSSYDGSPESLEQLRLNIERSGEIGSIVAANFRSSMLQVPLLDIDTESGKPLDYGQFSRKLEDIRNKYQQDGVKIHIVGFAKVVGDLLEGLNLVLGFFAIAIIIAGLMVFAYIRCLRSTLLVLMCSVIAVAWLLGSLPALGYELDPYTILVPFLIFAIGMSHGAQKMNGILQDIGRGTHKLIAARYTFRRLFMAGLVALACDAVGFAVLLLINIEVIRQLALTASLGVAFLVFTNLILLPILLSYTGVGKTAALRSLRSEQEATRVRHPLWRFLDLFTRRRIAAPVILFATALGIFGFMVSLKLKTGDLDPGAPELRTDSRYNRDSAFMTANYGSSSDIFIVMITSSPQQCMDYELLDRIDRLEWQLRQQPGVVYSDSFASFIKAMTGQLTEGNPKWIGLLPNQEVINSLVKYAPQTLVNQNCDLSMLRLYLRDHKAETLQALVTAVQEFASTNNKGESRFLMAAGSAGIEAATNSVVEKASRQMLLWVYAAVTVLCLIVFRSWRAVVCAILPLMLTSVLAEALMVWLDMGVKVATLPVIALGVGIGIDYALYVLSILLVHLRNGESLSIAYYRSLLFTGRVVLLTGATLAIGVATWAFSPIKFQADMGILLAFMFLWNMLGALVLLPALASFLLKPAKNEQNANRAQKNAKQLDSDIAFKNQSKTQGPVLTQTRKTLGQTQ</sequence>
<feature type="transmembrane region" description="Helical" evidence="7">
    <location>
        <begin position="433"/>
        <end position="453"/>
    </location>
</feature>
<feature type="transmembrane region" description="Helical" evidence="7">
    <location>
        <begin position="342"/>
        <end position="365"/>
    </location>
</feature>
<feature type="compositionally biased region" description="Polar residues" evidence="6">
    <location>
        <begin position="812"/>
        <end position="833"/>
    </location>
</feature>
<feature type="transmembrane region" description="Helical" evidence="7">
    <location>
        <begin position="636"/>
        <end position="652"/>
    </location>
</feature>
<name>A0A1L7NFF5_PSEPU</name>
<accession>A0A1L7NFF5</accession>
<feature type="region of interest" description="Disordered" evidence="6">
    <location>
        <begin position="810"/>
        <end position="833"/>
    </location>
</feature>
<dbReference type="Gene3D" id="1.20.1640.10">
    <property type="entry name" value="Multidrug efflux transporter AcrB transmembrane domain"/>
    <property type="match status" value="2"/>
</dbReference>
<feature type="transmembrane region" description="Helical" evidence="7">
    <location>
        <begin position="244"/>
        <end position="264"/>
    </location>
</feature>
<dbReference type="PANTHER" id="PTHR33406:SF10">
    <property type="entry name" value="SSD DOMAIN-CONTAINING PROTEIN"/>
    <property type="match status" value="1"/>
</dbReference>